<dbReference type="Proteomes" id="UP000772618">
    <property type="component" value="Unassembled WGS sequence"/>
</dbReference>
<dbReference type="EMBL" id="JAHESD010000029">
    <property type="protein sequence ID" value="MBT1704345.1"/>
    <property type="molecule type" value="Genomic_DNA"/>
</dbReference>
<evidence type="ECO:0000256" key="2">
    <source>
        <dbReference type="ARBA" id="ARBA00009298"/>
    </source>
</evidence>
<name>A0ABS5VU27_9BACT</name>
<dbReference type="InterPro" id="IPR003416">
    <property type="entry name" value="MgtC/SapB/SrpB/YhiD_fam"/>
</dbReference>
<proteinExistence type="inferred from homology"/>
<evidence type="ECO:0000256" key="5">
    <source>
        <dbReference type="ARBA" id="ARBA00022989"/>
    </source>
</evidence>
<organism evidence="9 10">
    <name type="scientific">Chryseosolibacter indicus</name>
    <dbReference type="NCBI Taxonomy" id="2782351"/>
    <lineage>
        <taxon>Bacteria</taxon>
        <taxon>Pseudomonadati</taxon>
        <taxon>Bacteroidota</taxon>
        <taxon>Cytophagia</taxon>
        <taxon>Cytophagales</taxon>
        <taxon>Chryseotaleaceae</taxon>
        <taxon>Chryseosolibacter</taxon>
    </lineage>
</organism>
<feature type="transmembrane region" description="Helical" evidence="7">
    <location>
        <begin position="36"/>
        <end position="55"/>
    </location>
</feature>
<keyword evidence="6 7" id="KW-0472">Membrane</keyword>
<keyword evidence="10" id="KW-1185">Reference proteome</keyword>
<evidence type="ECO:0000256" key="3">
    <source>
        <dbReference type="ARBA" id="ARBA00022475"/>
    </source>
</evidence>
<dbReference type="PANTHER" id="PTHR33778:SF1">
    <property type="entry name" value="MAGNESIUM TRANSPORTER YHID-RELATED"/>
    <property type="match status" value="1"/>
</dbReference>
<evidence type="ECO:0000313" key="10">
    <source>
        <dbReference type="Proteomes" id="UP000772618"/>
    </source>
</evidence>
<feature type="transmembrane region" description="Helical" evidence="7">
    <location>
        <begin position="6"/>
        <end position="24"/>
    </location>
</feature>
<evidence type="ECO:0000256" key="1">
    <source>
        <dbReference type="ARBA" id="ARBA00004651"/>
    </source>
</evidence>
<evidence type="ECO:0000256" key="6">
    <source>
        <dbReference type="ARBA" id="ARBA00023136"/>
    </source>
</evidence>
<comment type="subcellular location">
    <subcellularLocation>
        <location evidence="1">Cell membrane</location>
        <topology evidence="1">Multi-pass membrane protein</topology>
    </subcellularLocation>
</comment>
<dbReference type="InterPro" id="IPR049177">
    <property type="entry name" value="MgtC_SapB_SrpB_YhiD_N"/>
</dbReference>
<dbReference type="Pfam" id="PF02308">
    <property type="entry name" value="MgtC"/>
    <property type="match status" value="1"/>
</dbReference>
<feature type="domain" description="MgtC/SapB/SrpB/YhiD N-terminal" evidence="8">
    <location>
        <begin position="14"/>
        <end position="79"/>
    </location>
</feature>
<dbReference type="PANTHER" id="PTHR33778">
    <property type="entry name" value="PROTEIN MGTC"/>
    <property type="match status" value="1"/>
</dbReference>
<evidence type="ECO:0000256" key="7">
    <source>
        <dbReference type="SAM" id="Phobius"/>
    </source>
</evidence>
<evidence type="ECO:0000259" key="8">
    <source>
        <dbReference type="Pfam" id="PF02308"/>
    </source>
</evidence>
<accession>A0ABS5VU27</accession>
<keyword evidence="5 7" id="KW-1133">Transmembrane helix</keyword>
<reference evidence="9 10" key="1">
    <citation type="submission" date="2021-05" db="EMBL/GenBank/DDBJ databases">
        <title>A Polyphasic approach of four new species of the genus Ohtaekwangia: Ohtaekwangia histidinii sp. nov., Ohtaekwangia cretensis sp. nov., Ohtaekwangia indiensis sp. nov., Ohtaekwangia reichenbachii sp. nov. from diverse environment.</title>
        <authorList>
            <person name="Octaviana S."/>
        </authorList>
    </citation>
    <scope>NUCLEOTIDE SEQUENCE [LARGE SCALE GENOMIC DNA]</scope>
    <source>
        <strain evidence="9 10">PWU20</strain>
    </source>
</reference>
<sequence length="79" mass="8410">MLLDDHLKEIVIKLVVSLVLGLIIGAERELRNKSAGLRTIILICLGSTLFTVISIESSHPTEVGRIASNIVTGIGFLGA</sequence>
<comment type="similarity">
    <text evidence="2">Belongs to the MgtC/SapB family.</text>
</comment>
<evidence type="ECO:0000313" key="9">
    <source>
        <dbReference type="EMBL" id="MBT1704345.1"/>
    </source>
</evidence>
<dbReference type="PRINTS" id="PR01837">
    <property type="entry name" value="MGTCSAPBPROT"/>
</dbReference>
<gene>
    <name evidence="9" type="ORF">KK060_13705</name>
</gene>
<keyword evidence="4 7" id="KW-0812">Transmembrane</keyword>
<comment type="caution">
    <text evidence="9">The sequence shown here is derived from an EMBL/GenBank/DDBJ whole genome shotgun (WGS) entry which is preliminary data.</text>
</comment>
<protein>
    <submittedName>
        <fullName evidence="9">MgtC/SapB family protein</fullName>
    </submittedName>
</protein>
<keyword evidence="3" id="KW-1003">Cell membrane</keyword>
<evidence type="ECO:0000256" key="4">
    <source>
        <dbReference type="ARBA" id="ARBA00022692"/>
    </source>
</evidence>